<reference evidence="2 3" key="1">
    <citation type="journal article" date="2009" name="J. Bacteriol.">
        <title>Complete genome sequence of Robiginitalea biformata HTCC2501.</title>
        <authorList>
            <person name="Oh H.M."/>
            <person name="Giovannoni S.J."/>
            <person name="Lee K."/>
            <person name="Ferriera S."/>
            <person name="Johnson J."/>
            <person name="Cho J.C."/>
        </authorList>
    </citation>
    <scope>NUCLEOTIDE SEQUENCE [LARGE SCALE GENOMIC DNA]</scope>
    <source>
        <strain evidence="3">ATCC BAA-864 / HTCC2501 / KCTC 12146</strain>
    </source>
</reference>
<dbReference type="KEGG" id="rbi:RB2501_05760"/>
<dbReference type="RefSeq" id="WP_015753137.1">
    <property type="nucleotide sequence ID" value="NC_013222.1"/>
</dbReference>
<dbReference type="STRING" id="313596.RB2501_05760"/>
<gene>
    <name evidence="2" type="ordered locus">RB2501_05760</name>
</gene>
<keyword evidence="1" id="KW-0812">Transmembrane</keyword>
<name>A4CHH2_ROBBH</name>
<dbReference type="AlphaFoldDB" id="A4CHH2"/>
<dbReference type="Proteomes" id="UP000009049">
    <property type="component" value="Chromosome"/>
</dbReference>
<dbReference type="EMBL" id="CP001712">
    <property type="protein sequence ID" value="EAR16380.1"/>
    <property type="molecule type" value="Genomic_DNA"/>
</dbReference>
<evidence type="ECO:0000256" key="1">
    <source>
        <dbReference type="SAM" id="Phobius"/>
    </source>
</evidence>
<evidence type="ECO:0000313" key="3">
    <source>
        <dbReference type="Proteomes" id="UP000009049"/>
    </source>
</evidence>
<proteinExistence type="predicted"/>
<feature type="transmembrane region" description="Helical" evidence="1">
    <location>
        <begin position="6"/>
        <end position="25"/>
    </location>
</feature>
<sequence>MSQIDTYLYVLLTYVTLYSLARYAYRKFKNRLTPAEPAEQEMG</sequence>
<accession>A4CHH2</accession>
<organism evidence="2 3">
    <name type="scientific">Robiginitalea biformata (strain ATCC BAA-864 / DSM 15991 / KCTC 12146 / HTCC2501)</name>
    <dbReference type="NCBI Taxonomy" id="313596"/>
    <lineage>
        <taxon>Bacteria</taxon>
        <taxon>Pseudomonadati</taxon>
        <taxon>Bacteroidota</taxon>
        <taxon>Flavobacteriia</taxon>
        <taxon>Flavobacteriales</taxon>
        <taxon>Flavobacteriaceae</taxon>
        <taxon>Robiginitalea</taxon>
    </lineage>
</organism>
<dbReference type="HOGENOM" id="CLU_3238979_0_0_10"/>
<protein>
    <submittedName>
        <fullName evidence="2">Uncharacterized protein</fullName>
    </submittedName>
</protein>
<evidence type="ECO:0000313" key="2">
    <source>
        <dbReference type="EMBL" id="EAR16380.1"/>
    </source>
</evidence>
<keyword evidence="3" id="KW-1185">Reference proteome</keyword>
<keyword evidence="1" id="KW-0472">Membrane</keyword>
<keyword evidence="1" id="KW-1133">Transmembrane helix</keyword>